<feature type="domain" description="Fibronectin type-III" evidence="26">
    <location>
        <begin position="716"/>
        <end position="812"/>
    </location>
</feature>
<feature type="domain" description="Ig-like" evidence="25">
    <location>
        <begin position="243"/>
        <end position="331"/>
    </location>
</feature>
<dbReference type="GO" id="GO:0007420">
    <property type="term" value="P:brain development"/>
    <property type="evidence" value="ECO:0007669"/>
    <property type="project" value="TreeGrafter"/>
</dbReference>
<gene>
    <name evidence="27" type="primary">L1CAM</name>
</gene>
<dbReference type="FunFam" id="2.60.40.10:FF:000057">
    <property type="entry name" value="neural cell adhesion molecule L1"/>
    <property type="match status" value="1"/>
</dbReference>
<feature type="region of interest" description="Disordered" evidence="22">
    <location>
        <begin position="699"/>
        <end position="730"/>
    </location>
</feature>
<dbReference type="CDD" id="cd00063">
    <property type="entry name" value="FN3"/>
    <property type="match status" value="4"/>
</dbReference>
<dbReference type="GO" id="GO:0098632">
    <property type="term" value="F:cell-cell adhesion mediator activity"/>
    <property type="evidence" value="ECO:0007669"/>
    <property type="project" value="TreeGrafter"/>
</dbReference>
<evidence type="ECO:0000256" key="24">
    <source>
        <dbReference type="SAM" id="SignalP"/>
    </source>
</evidence>
<keyword evidence="7 23" id="KW-0812">Transmembrane</keyword>
<evidence type="ECO:0000256" key="16">
    <source>
        <dbReference type="ARBA" id="ARBA00023180"/>
    </source>
</evidence>
<evidence type="ECO:0000256" key="9">
    <source>
        <dbReference type="ARBA" id="ARBA00022737"/>
    </source>
</evidence>
<keyword evidence="9" id="KW-0677">Repeat</keyword>
<evidence type="ECO:0000313" key="28">
    <source>
        <dbReference type="Proteomes" id="UP000694569"/>
    </source>
</evidence>
<comment type="subunit">
    <text evidence="20">Interacts with SHTN1; the interaction occurs in axonal growth cones. Interacts with isoform 2 of BSG.</text>
</comment>
<keyword evidence="12" id="KW-0524">Neurogenesis</keyword>
<keyword evidence="4" id="KW-0217">Developmental protein</keyword>
<keyword evidence="8 24" id="KW-0732">Signal</keyword>
<feature type="domain" description="Ig-like" evidence="25">
    <location>
        <begin position="139"/>
        <end position="229"/>
    </location>
</feature>
<dbReference type="CDD" id="cd00096">
    <property type="entry name" value="Ig"/>
    <property type="match status" value="1"/>
</dbReference>
<accession>A0A8C5QXH2</accession>
<evidence type="ECO:0000256" key="21">
    <source>
        <dbReference type="ARBA" id="ARBA00074488"/>
    </source>
</evidence>
<evidence type="ECO:0000256" key="8">
    <source>
        <dbReference type="ARBA" id="ARBA00022729"/>
    </source>
</evidence>
<dbReference type="FunFam" id="2.60.40.10:FF:000078">
    <property type="entry name" value="Neuronal cell adhesion molecule"/>
    <property type="match status" value="1"/>
</dbReference>
<evidence type="ECO:0000256" key="19">
    <source>
        <dbReference type="ARBA" id="ARBA00060042"/>
    </source>
</evidence>
<dbReference type="SUPFAM" id="SSF48726">
    <property type="entry name" value="Immunoglobulin"/>
    <property type="match status" value="6"/>
</dbReference>
<dbReference type="FunFam" id="2.60.40.10:FF:000005">
    <property type="entry name" value="Neuronal cell adhesion molecule"/>
    <property type="match status" value="1"/>
</dbReference>
<dbReference type="Ensembl" id="ENSLLET00000044791.1">
    <property type="protein sequence ID" value="ENSLLEP00000043078.1"/>
    <property type="gene ID" value="ENSLLEG00000026877.1"/>
</dbReference>
<dbReference type="FunFam" id="2.60.40.10:FF:000038">
    <property type="entry name" value="Neuronal cell adhesion molecule"/>
    <property type="match status" value="1"/>
</dbReference>
<dbReference type="SMART" id="SM00060">
    <property type="entry name" value="FN3"/>
    <property type="match status" value="5"/>
</dbReference>
<evidence type="ECO:0000256" key="22">
    <source>
        <dbReference type="SAM" id="MobiDB-lite"/>
    </source>
</evidence>
<dbReference type="PROSITE" id="PS50853">
    <property type="entry name" value="FN3"/>
    <property type="match status" value="5"/>
</dbReference>
<dbReference type="Pfam" id="PF13927">
    <property type="entry name" value="Ig_3"/>
    <property type="match status" value="2"/>
</dbReference>
<feature type="region of interest" description="Disordered" evidence="22">
    <location>
        <begin position="1148"/>
        <end position="1169"/>
    </location>
</feature>
<feature type="domain" description="Fibronectin type-III" evidence="26">
    <location>
        <begin position="1015"/>
        <end position="1104"/>
    </location>
</feature>
<dbReference type="FunFam" id="2.60.40.10:FF:000028">
    <property type="entry name" value="Neuronal cell adhesion molecule"/>
    <property type="match status" value="1"/>
</dbReference>
<evidence type="ECO:0000256" key="4">
    <source>
        <dbReference type="ARBA" id="ARBA00022473"/>
    </source>
</evidence>
<dbReference type="Pfam" id="PF07679">
    <property type="entry name" value="I-set"/>
    <property type="match status" value="3"/>
</dbReference>
<dbReference type="GO" id="GO:0030426">
    <property type="term" value="C:growth cone"/>
    <property type="evidence" value="ECO:0007669"/>
    <property type="project" value="UniProtKB-SubCell"/>
</dbReference>
<feature type="domain" description="Fibronectin type-III" evidence="26">
    <location>
        <begin position="817"/>
        <end position="911"/>
    </location>
</feature>
<comment type="function">
    <text evidence="19">Neural cell adhesion molecule involved in the dynamics of cell adhesion and in the generation of transmembrane signals at tyrosine kinase receptors. During brain development, critical in multiple processes, including neuronal migration, axonal growth and fasciculation, and synaptogenesis. In the mature brain, plays a role in the dynamics of neuronal structure and function, including synaptic plasticity.</text>
</comment>
<evidence type="ECO:0000256" key="18">
    <source>
        <dbReference type="ARBA" id="ARBA00023319"/>
    </source>
</evidence>
<keyword evidence="6" id="KW-0597">Phosphoprotein</keyword>
<dbReference type="InterPro" id="IPR013098">
    <property type="entry name" value="Ig_I-set"/>
</dbReference>
<evidence type="ECO:0000256" key="5">
    <source>
        <dbReference type="ARBA" id="ARBA00022475"/>
    </source>
</evidence>
<evidence type="ECO:0000256" key="15">
    <source>
        <dbReference type="ARBA" id="ARBA00023157"/>
    </source>
</evidence>
<evidence type="ECO:0000256" key="6">
    <source>
        <dbReference type="ARBA" id="ARBA00022553"/>
    </source>
</evidence>
<evidence type="ECO:0000256" key="12">
    <source>
        <dbReference type="ARBA" id="ARBA00022902"/>
    </source>
</evidence>
<dbReference type="SMART" id="SM00408">
    <property type="entry name" value="IGc2"/>
    <property type="match status" value="5"/>
</dbReference>
<dbReference type="PROSITE" id="PS50835">
    <property type="entry name" value="IG_LIKE"/>
    <property type="match status" value="6"/>
</dbReference>
<feature type="domain" description="Fibronectin type-III" evidence="26">
    <location>
        <begin position="619"/>
        <end position="714"/>
    </location>
</feature>
<evidence type="ECO:0000259" key="25">
    <source>
        <dbReference type="PROSITE" id="PS50835"/>
    </source>
</evidence>
<feature type="domain" description="Ig-like" evidence="25">
    <location>
        <begin position="521"/>
        <end position="612"/>
    </location>
</feature>
<keyword evidence="15" id="KW-1015">Disulfide bond</keyword>
<dbReference type="GeneTree" id="ENSGT00940000157506"/>
<evidence type="ECO:0000256" key="7">
    <source>
        <dbReference type="ARBA" id="ARBA00022692"/>
    </source>
</evidence>
<feature type="domain" description="Ig-like" evidence="25">
    <location>
        <begin position="40"/>
        <end position="132"/>
    </location>
</feature>
<feature type="chain" id="PRO_5034533412" description="Neural cell adhesion molecule L1" evidence="24">
    <location>
        <begin position="26"/>
        <end position="1283"/>
    </location>
</feature>
<organism evidence="27 28">
    <name type="scientific">Leptobrachium leishanense</name>
    <name type="common">Leishan spiny toad</name>
    <dbReference type="NCBI Taxonomy" id="445787"/>
    <lineage>
        <taxon>Eukaryota</taxon>
        <taxon>Metazoa</taxon>
        <taxon>Chordata</taxon>
        <taxon>Craniata</taxon>
        <taxon>Vertebrata</taxon>
        <taxon>Euteleostomi</taxon>
        <taxon>Amphibia</taxon>
        <taxon>Batrachia</taxon>
        <taxon>Anura</taxon>
        <taxon>Pelobatoidea</taxon>
        <taxon>Megophryidae</taxon>
        <taxon>Leptobrachium</taxon>
    </lineage>
</organism>
<evidence type="ECO:0000256" key="17">
    <source>
        <dbReference type="ARBA" id="ARBA00023273"/>
    </source>
</evidence>
<dbReference type="Gene3D" id="2.60.40.10">
    <property type="entry name" value="Immunoglobulins"/>
    <property type="match status" value="11"/>
</dbReference>
<dbReference type="InterPro" id="IPR003599">
    <property type="entry name" value="Ig_sub"/>
</dbReference>
<dbReference type="GO" id="GO:0007411">
    <property type="term" value="P:axon guidance"/>
    <property type="evidence" value="ECO:0007669"/>
    <property type="project" value="TreeGrafter"/>
</dbReference>
<reference evidence="27" key="1">
    <citation type="submission" date="2025-08" db="UniProtKB">
        <authorList>
            <consortium name="Ensembl"/>
        </authorList>
    </citation>
    <scope>IDENTIFICATION</scope>
</reference>
<dbReference type="InterPro" id="IPR036179">
    <property type="entry name" value="Ig-like_dom_sf"/>
</dbReference>
<dbReference type="SUPFAM" id="SSF49265">
    <property type="entry name" value="Fibronectin type III"/>
    <property type="match status" value="3"/>
</dbReference>
<feature type="domain" description="Fibronectin type-III" evidence="26">
    <location>
        <begin position="912"/>
        <end position="1013"/>
    </location>
</feature>
<dbReference type="OrthoDB" id="6244967at2759"/>
<evidence type="ECO:0000256" key="13">
    <source>
        <dbReference type="ARBA" id="ARBA00022989"/>
    </source>
</evidence>
<dbReference type="Pfam" id="PF00041">
    <property type="entry name" value="fn3"/>
    <property type="match status" value="3"/>
</dbReference>
<keyword evidence="17" id="KW-0966">Cell projection</keyword>
<evidence type="ECO:0000256" key="14">
    <source>
        <dbReference type="ARBA" id="ARBA00023136"/>
    </source>
</evidence>
<dbReference type="InterPro" id="IPR036116">
    <property type="entry name" value="FN3_sf"/>
</dbReference>
<evidence type="ECO:0000313" key="27">
    <source>
        <dbReference type="Ensembl" id="ENSLLEP00000043078.1"/>
    </source>
</evidence>
<protein>
    <recommendedName>
        <fullName evidence="21">Neural cell adhesion molecule L1</fullName>
    </recommendedName>
</protein>
<dbReference type="InterPro" id="IPR003961">
    <property type="entry name" value="FN3_dom"/>
</dbReference>
<keyword evidence="14 23" id="KW-0472">Membrane</keyword>
<keyword evidence="18" id="KW-0393">Immunoglobulin domain</keyword>
<keyword evidence="10" id="KW-0221">Differentiation</keyword>
<reference evidence="27" key="2">
    <citation type="submission" date="2025-09" db="UniProtKB">
        <authorList>
            <consortium name="Ensembl"/>
        </authorList>
    </citation>
    <scope>IDENTIFICATION</scope>
</reference>
<proteinExistence type="inferred from homology"/>
<evidence type="ECO:0000256" key="20">
    <source>
        <dbReference type="ARBA" id="ARBA00063896"/>
    </source>
</evidence>
<evidence type="ECO:0000256" key="2">
    <source>
        <dbReference type="ARBA" id="ARBA00004624"/>
    </source>
</evidence>
<dbReference type="InterPro" id="IPR003598">
    <property type="entry name" value="Ig_sub2"/>
</dbReference>
<feature type="domain" description="Ig-like" evidence="25">
    <location>
        <begin position="336"/>
        <end position="411"/>
    </location>
</feature>
<evidence type="ECO:0000256" key="11">
    <source>
        <dbReference type="ARBA" id="ARBA00022889"/>
    </source>
</evidence>
<dbReference type="InterPro" id="IPR013783">
    <property type="entry name" value="Ig-like_fold"/>
</dbReference>
<dbReference type="SMART" id="SM00409">
    <property type="entry name" value="IG"/>
    <property type="match status" value="6"/>
</dbReference>
<dbReference type="FunFam" id="2.60.40.10:FF:000063">
    <property type="entry name" value="neural cell adhesion molecule L1"/>
    <property type="match status" value="1"/>
</dbReference>
<dbReference type="InterPro" id="IPR026966">
    <property type="entry name" value="Neurofascin/L1/NrCAM_C"/>
</dbReference>
<feature type="signal peptide" evidence="24">
    <location>
        <begin position="1"/>
        <end position="25"/>
    </location>
</feature>
<sequence>MMAPTSASCLLGTVLISILCSRISTIELPKDYKLENLVHPPIIIKESRQRYVAYPNDEILLLCEAKKNAKASYRWEKDGEQLDLNNNPRVSLVSNTGTLNISYVNGNMMDFKGTYRCFAYNHLGTAITHKITFIPESTPKWQKETIRPIEVEEGESVILPCNPPKSAVPPRLLWMNSTLLHITQDNRVSMGMNGTLYFSNVKPQDEHPDYICHAQFIGARTIVSQEPIALRVTPTNSLKFRKPEMMAPMGSSSKYLALKGNTLQLECIAKGLPTPEIEWSSLTGSMPEDRFNFDEFRKNLRIDDVQFEDDGQYQCTAKNSEGKVQHTYIVAVESAPFWINKPKNTIYGPGENAVLTCDVDGKPKPIVSWKINGEPIKDSDFSENLELKEDTLILRDLHLTDTVVVQCEAHNIHGYILANAYVFVVELPPRIMTQDEMVYDVVENTDVSMRCRAFAAPVPAISWQDEMRVNILEDQRFAIETNGTLSISEVQKDDTGIYTCTATNIKGSANISAILNVKNATKIISPPQDQRVRKGWKAIFQCKALFDSTLENSRVEWKKDNTAIEVPDDNDKYFIDVNYTLSITNVQESDQGTYTCVAHTDLDLEEKRAELVVMDIPEPPYDLEFVHENDFAITLSWTPGDENNSPIEEFVIEFEEDRFEPGVWHELKRVDGDEISTSLDLSPHVNYQFRVKAVNEIGPSNGSKASDRFQTPPAAPTKNPREVKGEGTEPNNMYISWKPLKGIEWNGEGFTYLVRWRRQSLEEKWHEREVQSPPVLVQETETFVPYEIKIQSFNKHGKAPEPKTVIGHSGEDYPDSVPENVGLESLSESSVKVAWLPVQKEGLNGHLKGFKVMCVGHGGHPHPEVVVHGNTTHALITGLQPFSNYSVKVRVFNGKGDGIYSEAVSIRTDEGVPSKPAFLNLERLSDTSLILMWGSPDTPNGILTGYEIVYYQIINGIKTEDTVLSQTINDPQQQNWTVTNISSNYTYRFLVYATTSAGQSEAAVKEGGTMQEIEFPSNMNVSLKTESRRITITWELKKNVEMKVQIKNRSSDMWDTHGKVNISETVYELNELSPGTTYDIRLMGTFRSKDVNIWNTTVVTSGAAIITEQRTFATEGWFIGLISAIVLLLLILIILCFIKRSKGGKYSVKDKEDTQVDSEARPMKDETFGEYRSLESTSSMSMMAPRDCHPVTCLVSFSPSSSFIKNSDNDEKPFTSSQPSLNGDIKPLGSDDSLADYGGSVDVQFNEDGSFIGQYSGKKEKEAPGGNESSGATSPVIPNIPVE</sequence>
<comment type="similarity">
    <text evidence="3">Belongs to the immunoglobulin superfamily. L1/neurofascin/NgCAM family.</text>
</comment>
<dbReference type="FunFam" id="2.60.40.10:FF:000367">
    <property type="entry name" value="Neural cell adhesion molecule L1-like protein"/>
    <property type="match status" value="1"/>
</dbReference>
<evidence type="ECO:0000256" key="3">
    <source>
        <dbReference type="ARBA" id="ARBA00008588"/>
    </source>
</evidence>
<feature type="domain" description="Ig-like" evidence="25">
    <location>
        <begin position="429"/>
        <end position="512"/>
    </location>
</feature>
<dbReference type="PANTHER" id="PTHR44170:SF44">
    <property type="entry name" value="L1 CELL ADHESION MOLECULE"/>
    <property type="match status" value="1"/>
</dbReference>
<dbReference type="PANTHER" id="PTHR44170">
    <property type="entry name" value="PROTEIN SIDEKICK"/>
    <property type="match status" value="1"/>
</dbReference>
<evidence type="ECO:0000256" key="10">
    <source>
        <dbReference type="ARBA" id="ARBA00022782"/>
    </source>
</evidence>
<name>A0A8C5QXH2_9ANUR</name>
<keyword evidence="13 23" id="KW-1133">Transmembrane helix</keyword>
<keyword evidence="11" id="KW-0130">Cell adhesion</keyword>
<dbReference type="InterPro" id="IPR007110">
    <property type="entry name" value="Ig-like_dom"/>
</dbReference>
<dbReference type="Pfam" id="PF13882">
    <property type="entry name" value="Bravo_FIGEY"/>
    <property type="match status" value="1"/>
</dbReference>
<dbReference type="GO" id="GO:0009986">
    <property type="term" value="C:cell surface"/>
    <property type="evidence" value="ECO:0007669"/>
    <property type="project" value="UniProtKB-ARBA"/>
</dbReference>
<keyword evidence="5" id="KW-1003">Cell membrane</keyword>
<keyword evidence="28" id="KW-1185">Reference proteome</keyword>
<keyword evidence="16" id="KW-0325">Glycoprotein</keyword>
<feature type="region of interest" description="Disordered" evidence="22">
    <location>
        <begin position="1208"/>
        <end position="1283"/>
    </location>
</feature>
<evidence type="ECO:0000256" key="1">
    <source>
        <dbReference type="ARBA" id="ARBA00004251"/>
    </source>
</evidence>
<dbReference type="Proteomes" id="UP000694569">
    <property type="component" value="Unplaced"/>
</dbReference>
<comment type="subcellular location">
    <subcellularLocation>
        <location evidence="1">Cell membrane</location>
        <topology evidence="1">Single-pass type I membrane protein</topology>
    </subcellularLocation>
    <subcellularLocation>
        <location evidence="2">Cell projection</location>
        <location evidence="2">Growth cone</location>
    </subcellularLocation>
</comment>
<feature type="transmembrane region" description="Helical" evidence="23">
    <location>
        <begin position="1117"/>
        <end position="1138"/>
    </location>
</feature>
<evidence type="ECO:0000256" key="23">
    <source>
        <dbReference type="SAM" id="Phobius"/>
    </source>
</evidence>
<dbReference type="GO" id="GO:0005886">
    <property type="term" value="C:plasma membrane"/>
    <property type="evidence" value="ECO:0007669"/>
    <property type="project" value="UniProtKB-SubCell"/>
</dbReference>
<evidence type="ECO:0000259" key="26">
    <source>
        <dbReference type="PROSITE" id="PS50853"/>
    </source>
</evidence>